<dbReference type="SUPFAM" id="SSF53335">
    <property type="entry name" value="S-adenosyl-L-methionine-dependent methyltransferases"/>
    <property type="match status" value="1"/>
</dbReference>
<keyword evidence="2" id="KW-0489">Methyltransferase</keyword>
<dbReference type="Gene3D" id="3.40.50.150">
    <property type="entry name" value="Vaccinia Virus protein VP39"/>
    <property type="match status" value="1"/>
</dbReference>
<organism evidence="2 3">
    <name type="scientific">bacterium (Candidatus Ratteibacteria) CG15_BIG_FIL_POST_REV_8_21_14_020_41_12</name>
    <dbReference type="NCBI Taxonomy" id="2014291"/>
    <lineage>
        <taxon>Bacteria</taxon>
        <taxon>Candidatus Ratteibacteria</taxon>
    </lineage>
</organism>
<keyword evidence="2" id="KW-0808">Transferase</keyword>
<comment type="caution">
    <text evidence="2">The sequence shown here is derived from an EMBL/GenBank/DDBJ whole genome shotgun (WGS) entry which is preliminary data.</text>
</comment>
<feature type="domain" description="Methyltransferase type 11" evidence="1">
    <location>
        <begin position="3"/>
        <end position="45"/>
    </location>
</feature>
<evidence type="ECO:0000313" key="2">
    <source>
        <dbReference type="EMBL" id="PIW33863.1"/>
    </source>
</evidence>
<dbReference type="InterPro" id="IPR013216">
    <property type="entry name" value="Methyltransf_11"/>
</dbReference>
<accession>A0A2M7GZD7</accession>
<dbReference type="Pfam" id="PF08241">
    <property type="entry name" value="Methyltransf_11"/>
    <property type="match status" value="1"/>
</dbReference>
<dbReference type="Proteomes" id="UP000230025">
    <property type="component" value="Unassembled WGS sequence"/>
</dbReference>
<feature type="non-terminal residue" evidence="2">
    <location>
        <position position="1"/>
    </location>
</feature>
<proteinExistence type="predicted"/>
<sequence length="124" mass="14157">GKKLPYKDKKFDFCLIAITICFVKEPEKVISEAKRVLKNKGKIILAIVDKDSFLGKFYQQKKSIFYKKANFFSVKEARALLRKGGFNKFSFHQTIFNLPEAIKTIETPMKGHGKGGFVVISGYK</sequence>
<protein>
    <submittedName>
        <fullName evidence="2">SAM-dependent methyltransferase</fullName>
    </submittedName>
</protein>
<evidence type="ECO:0000313" key="3">
    <source>
        <dbReference type="Proteomes" id="UP000230025"/>
    </source>
</evidence>
<dbReference type="GO" id="GO:0032259">
    <property type="term" value="P:methylation"/>
    <property type="evidence" value="ECO:0007669"/>
    <property type="project" value="UniProtKB-KW"/>
</dbReference>
<dbReference type="GO" id="GO:0008757">
    <property type="term" value="F:S-adenosylmethionine-dependent methyltransferase activity"/>
    <property type="evidence" value="ECO:0007669"/>
    <property type="project" value="InterPro"/>
</dbReference>
<dbReference type="EMBL" id="PFFY01000108">
    <property type="protein sequence ID" value="PIW33863.1"/>
    <property type="molecule type" value="Genomic_DNA"/>
</dbReference>
<name>A0A2M7GZD7_9BACT</name>
<gene>
    <name evidence="2" type="ORF">COW28_02355</name>
</gene>
<reference evidence="3" key="1">
    <citation type="submission" date="2017-09" db="EMBL/GenBank/DDBJ databases">
        <title>Depth-based differentiation of microbial function through sediment-hosted aquifers and enrichment of novel symbionts in the deep terrestrial subsurface.</title>
        <authorList>
            <person name="Probst A.J."/>
            <person name="Ladd B."/>
            <person name="Jarett J.K."/>
            <person name="Geller-Mcgrath D.E."/>
            <person name="Sieber C.M.K."/>
            <person name="Emerson J.B."/>
            <person name="Anantharaman K."/>
            <person name="Thomas B.C."/>
            <person name="Malmstrom R."/>
            <person name="Stieglmeier M."/>
            <person name="Klingl A."/>
            <person name="Woyke T."/>
            <person name="Ryan C.M."/>
            <person name="Banfield J.F."/>
        </authorList>
    </citation>
    <scope>NUCLEOTIDE SEQUENCE [LARGE SCALE GENOMIC DNA]</scope>
</reference>
<dbReference type="AlphaFoldDB" id="A0A2M7GZD7"/>
<evidence type="ECO:0000259" key="1">
    <source>
        <dbReference type="Pfam" id="PF08241"/>
    </source>
</evidence>
<dbReference type="InterPro" id="IPR029063">
    <property type="entry name" value="SAM-dependent_MTases_sf"/>
</dbReference>